<protein>
    <submittedName>
        <fullName evidence="2">Uncharacterized protein</fullName>
    </submittedName>
</protein>
<reference evidence="2 3" key="1">
    <citation type="journal article" date="2011" name="J. Gen. Appl. Microbiol.">
        <title>Draft genome sequencing of the enigmatic yeast Saitoella complicata.</title>
        <authorList>
            <person name="Nishida H."/>
            <person name="Hamamoto M."/>
            <person name="Sugiyama J."/>
        </authorList>
    </citation>
    <scope>NUCLEOTIDE SEQUENCE [LARGE SCALE GENOMIC DNA]</scope>
    <source>
        <strain evidence="2 3">NRRL Y-17804</strain>
    </source>
</reference>
<proteinExistence type="predicted"/>
<gene>
    <name evidence="2" type="ORF">G7K_5710-t1</name>
</gene>
<evidence type="ECO:0000313" key="2">
    <source>
        <dbReference type="EMBL" id="GAO51614.1"/>
    </source>
</evidence>
<sequence>MDRLLRIAEIGCRRCLLLKIATTSEREGVKGSVQMPWIALPDLLPLLPQPYKRGSHGSANESSPLLDTRGSPLVTHSSKTSKLAQRQTYQQYEQITTVLTRRYRSARSGKPGYEALGKQYRTMTSYQLQFTTSTFGSVLSMFGYGESERSW</sequence>
<dbReference type="Proteomes" id="UP000033140">
    <property type="component" value="Unassembled WGS sequence"/>
</dbReference>
<feature type="region of interest" description="Disordered" evidence="1">
    <location>
        <begin position="51"/>
        <end position="74"/>
    </location>
</feature>
<keyword evidence="3" id="KW-1185">Reference proteome</keyword>
<evidence type="ECO:0000256" key="1">
    <source>
        <dbReference type="SAM" id="MobiDB-lite"/>
    </source>
</evidence>
<organism evidence="2 3">
    <name type="scientific">Saitoella complicata (strain BCRC 22490 / CBS 7301 / JCM 7358 / NBRC 10748 / NRRL Y-17804)</name>
    <dbReference type="NCBI Taxonomy" id="698492"/>
    <lineage>
        <taxon>Eukaryota</taxon>
        <taxon>Fungi</taxon>
        <taxon>Dikarya</taxon>
        <taxon>Ascomycota</taxon>
        <taxon>Taphrinomycotina</taxon>
        <taxon>Taphrinomycotina incertae sedis</taxon>
        <taxon>Saitoella</taxon>
    </lineage>
</organism>
<accession>A0A0E9NP51</accession>
<dbReference type="EMBL" id="BACD03000049">
    <property type="protein sequence ID" value="GAO51614.1"/>
    <property type="molecule type" value="Genomic_DNA"/>
</dbReference>
<comment type="caution">
    <text evidence="2">The sequence shown here is derived from an EMBL/GenBank/DDBJ whole genome shotgun (WGS) entry which is preliminary data.</text>
</comment>
<reference evidence="2 3" key="2">
    <citation type="journal article" date="2014" name="J. Gen. Appl. Microbiol.">
        <title>The early diverging ascomycetous budding yeast Saitoella complicata has three histone deacetylases belonging to the Clr6, Hos2, and Rpd3 lineages.</title>
        <authorList>
            <person name="Nishida H."/>
            <person name="Matsumoto T."/>
            <person name="Kondo S."/>
            <person name="Hamamoto M."/>
            <person name="Yoshikawa H."/>
        </authorList>
    </citation>
    <scope>NUCLEOTIDE SEQUENCE [LARGE SCALE GENOMIC DNA]</scope>
    <source>
        <strain evidence="2 3">NRRL Y-17804</strain>
    </source>
</reference>
<dbReference type="AlphaFoldDB" id="A0A0E9NP51"/>
<name>A0A0E9NP51_SAICN</name>
<evidence type="ECO:0000313" key="3">
    <source>
        <dbReference type="Proteomes" id="UP000033140"/>
    </source>
</evidence>
<reference evidence="2 3" key="3">
    <citation type="journal article" date="2015" name="Genome Announc.">
        <title>Draft Genome Sequence of the Archiascomycetous Yeast Saitoella complicata.</title>
        <authorList>
            <person name="Yamauchi K."/>
            <person name="Kondo S."/>
            <person name="Hamamoto M."/>
            <person name="Takahashi Y."/>
            <person name="Ogura Y."/>
            <person name="Hayashi T."/>
            <person name="Nishida H."/>
        </authorList>
    </citation>
    <scope>NUCLEOTIDE SEQUENCE [LARGE SCALE GENOMIC DNA]</scope>
    <source>
        <strain evidence="2 3">NRRL Y-17804</strain>
    </source>
</reference>